<dbReference type="PANTHER" id="PTHR46929">
    <property type="entry name" value="EXPRESSED PROTEIN"/>
    <property type="match status" value="1"/>
</dbReference>
<dbReference type="Pfam" id="PF12776">
    <property type="entry name" value="Myb_DNA-bind_3"/>
    <property type="match status" value="1"/>
</dbReference>
<feature type="compositionally biased region" description="Basic and acidic residues" evidence="1">
    <location>
        <begin position="305"/>
        <end position="322"/>
    </location>
</feature>
<evidence type="ECO:0000259" key="2">
    <source>
        <dbReference type="Pfam" id="PF12776"/>
    </source>
</evidence>
<evidence type="ECO:0000313" key="4">
    <source>
        <dbReference type="Proteomes" id="UP001164743"/>
    </source>
</evidence>
<feature type="compositionally biased region" description="Basic and acidic residues" evidence="1">
    <location>
        <begin position="238"/>
        <end position="250"/>
    </location>
</feature>
<feature type="compositionally biased region" description="Basic and acidic residues" evidence="1">
    <location>
        <begin position="472"/>
        <end position="485"/>
    </location>
</feature>
<proteinExistence type="predicted"/>
<dbReference type="PANTHER" id="PTHR46929:SF3">
    <property type="entry name" value="MYB_SANT-LIKE DOMAIN-CONTAINING PROTEIN"/>
    <property type="match status" value="1"/>
</dbReference>
<feature type="compositionally biased region" description="Polar residues" evidence="1">
    <location>
        <begin position="369"/>
        <end position="382"/>
    </location>
</feature>
<reference evidence="3" key="1">
    <citation type="submission" date="2022-10" db="EMBL/GenBank/DDBJ databases">
        <title>Puccinia triticina Genome sequencing and assembly.</title>
        <authorList>
            <person name="Li C."/>
        </authorList>
    </citation>
    <scope>NUCLEOTIDE SEQUENCE</scope>
    <source>
        <strain evidence="3">Pt15</strain>
    </source>
</reference>
<organism evidence="3 4">
    <name type="scientific">Puccinia triticina</name>
    <dbReference type="NCBI Taxonomy" id="208348"/>
    <lineage>
        <taxon>Eukaryota</taxon>
        <taxon>Fungi</taxon>
        <taxon>Dikarya</taxon>
        <taxon>Basidiomycota</taxon>
        <taxon>Pucciniomycotina</taxon>
        <taxon>Pucciniomycetes</taxon>
        <taxon>Pucciniales</taxon>
        <taxon>Pucciniaceae</taxon>
        <taxon>Puccinia</taxon>
    </lineage>
</organism>
<dbReference type="GeneID" id="77810362"/>
<dbReference type="Proteomes" id="UP001164743">
    <property type="component" value="Chromosome 5A"/>
</dbReference>
<dbReference type="InterPro" id="IPR024752">
    <property type="entry name" value="Myb/SANT-like_dom"/>
</dbReference>
<feature type="compositionally biased region" description="Polar residues" evidence="1">
    <location>
        <begin position="325"/>
        <end position="344"/>
    </location>
</feature>
<name>A0ABY7CLW2_9BASI</name>
<feature type="region of interest" description="Disordered" evidence="1">
    <location>
        <begin position="1"/>
        <end position="25"/>
    </location>
</feature>
<protein>
    <recommendedName>
        <fullName evidence="2">Myb/SANT-like domain-containing protein</fullName>
    </recommendedName>
</protein>
<evidence type="ECO:0000256" key="1">
    <source>
        <dbReference type="SAM" id="MobiDB-lite"/>
    </source>
</evidence>
<dbReference type="EMBL" id="CP110425">
    <property type="protein sequence ID" value="WAQ85106.1"/>
    <property type="molecule type" value="Genomic_DNA"/>
</dbReference>
<feature type="region of interest" description="Disordered" evidence="1">
    <location>
        <begin position="281"/>
        <end position="349"/>
    </location>
</feature>
<accession>A0ABY7CLW2</accession>
<gene>
    <name evidence="3" type="ORF">PtA15_5A680</name>
</gene>
<sequence>MKNSCKTEDDSSPNNKKKAPQNAVPNFPLAGMSTHIWTDAEQRELLQAVLQEQLFESQVYGNISSQGWTHVTERMKNKFGRDFHPGGLRNQLHHLRETYLDIKFLQHRFGFRWDEKSCMINAAPTTWLQLMKENPFKSYSELRNRPGPIGWYPLTQRLFGAGSLSNRNPFPYLPFNENKREDIPNNPAHSAIHSGFANPPMPLVSKRKNETNSSDDRNARTHVDPIFSSASRAVKQPRLSDQKPTTKEKGASTFQTVPANASEKIIQPTPIIKGENSQAACVKNEPSPSNLIDKDFRAAPNSPTSRKDQKPLERFGFARKEAPLTSGSDNFTKSLPSQQNNKTIPSADHSNLAYKATLFSASEVKKQPRLSNGDMTSQTVQGNAPKETVQPPPAIKSESSRPDPPIKDETSTKPCVTERKSESPSSNPDDKDADMVLSFSASRAQHKPDGSSRCAKKESSGSENLMKPLASHKKDEKIPTADRGKPASKAPLALACEASKQPRLANHGLDKNNGHGASQTVPADAPKKTVQPAPVIKNEDDQPDPPVKDKTSTKPCVAERQSEPPASNRVANDAGKVPSSSTAGPPHQPAGSPGHAEREERPAINNAPEREIPRQEEDNPRSPNPTIRAITTMAPMFVNQVSPLEYVQFVQVVENRTNAEIFLSLVSTTNPIICKTWLQQKSRTL</sequence>
<feature type="compositionally biased region" description="Basic and acidic residues" evidence="1">
    <location>
        <begin position="398"/>
        <end position="434"/>
    </location>
</feature>
<feature type="compositionally biased region" description="Basic and acidic residues" evidence="1">
    <location>
        <begin position="207"/>
        <end position="223"/>
    </location>
</feature>
<dbReference type="RefSeq" id="XP_053020661.1">
    <property type="nucleotide sequence ID" value="XM_053169467.1"/>
</dbReference>
<keyword evidence="4" id="KW-1185">Reference proteome</keyword>
<evidence type="ECO:0000313" key="3">
    <source>
        <dbReference type="EMBL" id="WAQ85106.1"/>
    </source>
</evidence>
<feature type="region of interest" description="Disordered" evidence="1">
    <location>
        <begin position="187"/>
        <end position="252"/>
    </location>
</feature>
<feature type="compositionally biased region" description="Basic and acidic residues" evidence="1">
    <location>
        <begin position="595"/>
        <end position="620"/>
    </location>
</feature>
<feature type="compositionally biased region" description="Basic and acidic residues" evidence="1">
    <location>
        <begin position="446"/>
        <end position="460"/>
    </location>
</feature>
<feature type="region of interest" description="Disordered" evidence="1">
    <location>
        <begin position="363"/>
        <end position="626"/>
    </location>
</feature>
<feature type="domain" description="Myb/SANT-like" evidence="2">
    <location>
        <begin position="37"/>
        <end position="127"/>
    </location>
</feature>